<dbReference type="HOGENOM" id="CLU_2673119_0_0_1"/>
<organism evidence="1">
    <name type="scientific">Anopheles darlingi</name>
    <name type="common">Mosquito</name>
    <dbReference type="NCBI Taxonomy" id="43151"/>
    <lineage>
        <taxon>Eukaryota</taxon>
        <taxon>Metazoa</taxon>
        <taxon>Ecdysozoa</taxon>
        <taxon>Arthropoda</taxon>
        <taxon>Hexapoda</taxon>
        <taxon>Insecta</taxon>
        <taxon>Pterygota</taxon>
        <taxon>Neoptera</taxon>
        <taxon>Endopterygota</taxon>
        <taxon>Diptera</taxon>
        <taxon>Nematocera</taxon>
        <taxon>Culicoidea</taxon>
        <taxon>Culicidae</taxon>
        <taxon>Anophelinae</taxon>
        <taxon>Anopheles</taxon>
    </lineage>
</organism>
<name>W5JNQ0_ANODA</name>
<reference evidence="2" key="4">
    <citation type="submission" date="2015-06" db="UniProtKB">
        <authorList>
            <consortium name="EnsemblMetazoa"/>
        </authorList>
    </citation>
    <scope>IDENTIFICATION</scope>
</reference>
<gene>
    <name evidence="1" type="ORF">AND_003319</name>
</gene>
<evidence type="ECO:0000313" key="3">
    <source>
        <dbReference type="Proteomes" id="UP000000673"/>
    </source>
</evidence>
<keyword evidence="3" id="KW-1185">Reference proteome</keyword>
<reference evidence="1" key="2">
    <citation type="submission" date="2010-05" db="EMBL/GenBank/DDBJ databases">
        <authorList>
            <person name="Almeida L.G."/>
            <person name="Nicolas M.F."/>
            <person name="Souza R.C."/>
            <person name="Vasconcelos A.T.R."/>
        </authorList>
    </citation>
    <scope>NUCLEOTIDE SEQUENCE</scope>
</reference>
<evidence type="ECO:0000313" key="2">
    <source>
        <dbReference type="EnsemblMetazoa" id="ADAC003319-PA"/>
    </source>
</evidence>
<protein>
    <submittedName>
        <fullName evidence="1 2">Uncharacterized protein</fullName>
    </submittedName>
</protein>
<dbReference type="AlphaFoldDB" id="W5JNQ0"/>
<proteinExistence type="predicted"/>
<sequence>MFKYEHVAIWKLAVDAVDGADGTPRAGHQLLCLLAVTVRMIHVGTTMITPPTPTTPTTTTTTTKTMSEELHYYLA</sequence>
<dbReference type="VEuPathDB" id="VectorBase:ADAC003319"/>
<accession>W5JNQ0</accession>
<dbReference type="EnsemblMetazoa" id="ADAC003319-RA">
    <property type="protein sequence ID" value="ADAC003319-PA"/>
    <property type="gene ID" value="ADAC003319"/>
</dbReference>
<dbReference type="EMBL" id="ADMH02000833">
    <property type="protein sequence ID" value="ETN64923.1"/>
    <property type="molecule type" value="Genomic_DNA"/>
</dbReference>
<reference evidence="1" key="3">
    <citation type="journal article" date="2013" name="Nucleic Acids Res.">
        <title>The genome of Anopheles darlingi, the main neotropical malaria vector.</title>
        <authorList>
            <person name="Marinotti O."/>
            <person name="Cerqueira G.C."/>
            <person name="de Almeida L.G."/>
            <person name="Ferro M.I."/>
            <person name="Loreto E.L."/>
            <person name="Zaha A."/>
            <person name="Teixeira S.M."/>
            <person name="Wespiser A.R."/>
            <person name="Almeida E Silva A."/>
            <person name="Schlindwein A.D."/>
            <person name="Pacheco A.C."/>
            <person name="Silva A.L."/>
            <person name="Graveley B.R."/>
            <person name="Walenz B.P."/>
            <person name="Lima Bde A."/>
            <person name="Ribeiro C.A."/>
            <person name="Nunes-Silva C.G."/>
            <person name="de Carvalho C.R."/>
            <person name="Soares C.M."/>
            <person name="de Menezes C.B."/>
            <person name="Matiolli C."/>
            <person name="Caffrey D."/>
            <person name="Araujo D.A."/>
            <person name="de Oliveira D.M."/>
            <person name="Golenbock D."/>
            <person name="Grisard E.C."/>
            <person name="Fantinatti-Garboggini F."/>
            <person name="de Carvalho F.M."/>
            <person name="Barcellos F.G."/>
            <person name="Prosdocimi F."/>
            <person name="May G."/>
            <person name="Azevedo Junior G.M."/>
            <person name="Guimaraes G.M."/>
            <person name="Goldman G.H."/>
            <person name="Padilha I.Q."/>
            <person name="Batista Jda S."/>
            <person name="Ferro J.A."/>
            <person name="Ribeiro J.M."/>
            <person name="Fietto J.L."/>
            <person name="Dabbas K.M."/>
            <person name="Cerdeira L."/>
            <person name="Agnez-Lima L.F."/>
            <person name="Brocchi M."/>
            <person name="de Carvalho M.O."/>
            <person name="Teixeira Mde M."/>
            <person name="Diniz Maia Mde M."/>
            <person name="Goldman M.H."/>
            <person name="Cruz Schneider M.P."/>
            <person name="Felipe M.S."/>
            <person name="Hungria M."/>
            <person name="Nicolas M.F."/>
            <person name="Pereira M."/>
            <person name="Montes M.A."/>
            <person name="Cantao M.E."/>
            <person name="Vincentz M."/>
            <person name="Rafael M.S."/>
            <person name="Silverman N."/>
            <person name="Stoco P.H."/>
            <person name="Souza R.C."/>
            <person name="Vicentini R."/>
            <person name="Gazzinelli R.T."/>
            <person name="Neves Rde O."/>
            <person name="Silva R."/>
            <person name="Astolfi-Filho S."/>
            <person name="Maciel T.E."/>
            <person name="Urmenyi T.P."/>
            <person name="Tadei W.P."/>
            <person name="Camargo E.P."/>
            <person name="de Vasconcelos A.T."/>
        </authorList>
    </citation>
    <scope>NUCLEOTIDE SEQUENCE</scope>
</reference>
<evidence type="ECO:0000313" key="1">
    <source>
        <dbReference type="EMBL" id="ETN64923.1"/>
    </source>
</evidence>
<reference evidence="1 3" key="1">
    <citation type="journal article" date="2010" name="BMC Genomics">
        <title>Combination of measures distinguishes pre-miRNAs from other stem-loops in the genome of the newly sequenced Anopheles darlingi.</title>
        <authorList>
            <person name="Mendes N.D."/>
            <person name="Freitas A.T."/>
            <person name="Vasconcelos A.T."/>
            <person name="Sagot M.F."/>
        </authorList>
    </citation>
    <scope>NUCLEOTIDE SEQUENCE</scope>
</reference>
<dbReference type="Proteomes" id="UP000000673">
    <property type="component" value="Unassembled WGS sequence"/>
</dbReference>